<evidence type="ECO:0000313" key="2">
    <source>
        <dbReference type="Proteomes" id="UP000233837"/>
    </source>
</evidence>
<reference evidence="1 2" key="1">
    <citation type="journal article" date="2016" name="Sci. Rep.">
        <title>The Dendrobium catenatum Lindl. genome sequence provides insights into polysaccharide synthase, floral development and adaptive evolution.</title>
        <authorList>
            <person name="Zhang G.Q."/>
            <person name="Xu Q."/>
            <person name="Bian C."/>
            <person name="Tsai W.C."/>
            <person name="Yeh C.M."/>
            <person name="Liu K.W."/>
            <person name="Yoshida K."/>
            <person name="Zhang L.S."/>
            <person name="Chang S.B."/>
            <person name="Chen F."/>
            <person name="Shi Y."/>
            <person name="Su Y.Y."/>
            <person name="Zhang Y.Q."/>
            <person name="Chen L.J."/>
            <person name="Yin Y."/>
            <person name="Lin M."/>
            <person name="Huang H."/>
            <person name="Deng H."/>
            <person name="Wang Z.W."/>
            <person name="Zhu S.L."/>
            <person name="Zhao X."/>
            <person name="Deng C."/>
            <person name="Niu S.C."/>
            <person name="Huang J."/>
            <person name="Wang M."/>
            <person name="Liu G.H."/>
            <person name="Yang H.J."/>
            <person name="Xiao X.J."/>
            <person name="Hsiao Y.Y."/>
            <person name="Wu W.L."/>
            <person name="Chen Y.Y."/>
            <person name="Mitsuda N."/>
            <person name="Ohme-Takagi M."/>
            <person name="Luo Y.B."/>
            <person name="Van de Peer Y."/>
            <person name="Liu Z.J."/>
        </authorList>
    </citation>
    <scope>NUCLEOTIDE SEQUENCE [LARGE SCALE GENOMIC DNA]</scope>
    <source>
        <tissue evidence="1">The whole plant</tissue>
    </source>
</reference>
<sequence length="70" mass="8102">MSPGLWKTRYIYHMLSISEHWMIHHKSNVIIYEILGKTSCTLSVSTTSKIPKDNNKYKLLRVTVGNSSYT</sequence>
<protein>
    <submittedName>
        <fullName evidence="1">Uncharacterized protein</fullName>
    </submittedName>
</protein>
<dbReference type="Proteomes" id="UP000233837">
    <property type="component" value="Unassembled WGS sequence"/>
</dbReference>
<accession>A0A2I0V7D7</accession>
<organism evidence="1 2">
    <name type="scientific">Dendrobium catenatum</name>
    <dbReference type="NCBI Taxonomy" id="906689"/>
    <lineage>
        <taxon>Eukaryota</taxon>
        <taxon>Viridiplantae</taxon>
        <taxon>Streptophyta</taxon>
        <taxon>Embryophyta</taxon>
        <taxon>Tracheophyta</taxon>
        <taxon>Spermatophyta</taxon>
        <taxon>Magnoliopsida</taxon>
        <taxon>Liliopsida</taxon>
        <taxon>Asparagales</taxon>
        <taxon>Orchidaceae</taxon>
        <taxon>Epidendroideae</taxon>
        <taxon>Malaxideae</taxon>
        <taxon>Dendrobiinae</taxon>
        <taxon>Dendrobium</taxon>
    </lineage>
</organism>
<dbReference type="EMBL" id="KZ505530">
    <property type="protein sequence ID" value="PKU59316.1"/>
    <property type="molecule type" value="Genomic_DNA"/>
</dbReference>
<name>A0A2I0V7D7_9ASPA</name>
<dbReference type="AlphaFoldDB" id="A0A2I0V7D7"/>
<gene>
    <name evidence="1" type="ORF">MA16_Dca027880</name>
</gene>
<proteinExistence type="predicted"/>
<keyword evidence="2" id="KW-1185">Reference proteome</keyword>
<evidence type="ECO:0000313" key="1">
    <source>
        <dbReference type="EMBL" id="PKU59316.1"/>
    </source>
</evidence>
<reference evidence="1 2" key="2">
    <citation type="journal article" date="2017" name="Nature">
        <title>The Apostasia genome and the evolution of orchids.</title>
        <authorList>
            <person name="Zhang G.Q."/>
            <person name="Liu K.W."/>
            <person name="Li Z."/>
            <person name="Lohaus R."/>
            <person name="Hsiao Y.Y."/>
            <person name="Niu S.C."/>
            <person name="Wang J.Y."/>
            <person name="Lin Y.C."/>
            <person name="Xu Q."/>
            <person name="Chen L.J."/>
            <person name="Yoshida K."/>
            <person name="Fujiwara S."/>
            <person name="Wang Z.W."/>
            <person name="Zhang Y.Q."/>
            <person name="Mitsuda N."/>
            <person name="Wang M."/>
            <person name="Liu G.H."/>
            <person name="Pecoraro L."/>
            <person name="Huang H.X."/>
            <person name="Xiao X.J."/>
            <person name="Lin M."/>
            <person name="Wu X.Y."/>
            <person name="Wu W.L."/>
            <person name="Chen Y.Y."/>
            <person name="Chang S.B."/>
            <person name="Sakamoto S."/>
            <person name="Ohme-Takagi M."/>
            <person name="Yagi M."/>
            <person name="Zeng S.J."/>
            <person name="Shen C.Y."/>
            <person name="Yeh C.M."/>
            <person name="Luo Y.B."/>
            <person name="Tsai W.C."/>
            <person name="Van de Peer Y."/>
            <person name="Liu Z.J."/>
        </authorList>
    </citation>
    <scope>NUCLEOTIDE SEQUENCE [LARGE SCALE GENOMIC DNA]</scope>
    <source>
        <tissue evidence="1">The whole plant</tissue>
    </source>
</reference>